<dbReference type="EMBL" id="FMHW01000002">
    <property type="protein sequence ID" value="SCL36190.1"/>
    <property type="molecule type" value="Genomic_DNA"/>
</dbReference>
<dbReference type="STRING" id="145854.GA0074692_4288"/>
<dbReference type="AlphaFoldDB" id="A0A1C6T2Z2"/>
<evidence type="ECO:0000256" key="5">
    <source>
        <dbReference type="ARBA" id="ARBA00022741"/>
    </source>
</evidence>
<evidence type="ECO:0000256" key="2">
    <source>
        <dbReference type="ARBA" id="ARBA00022448"/>
    </source>
</evidence>
<evidence type="ECO:0000313" key="13">
    <source>
        <dbReference type="EMBL" id="SCL36190.1"/>
    </source>
</evidence>
<evidence type="ECO:0000256" key="9">
    <source>
        <dbReference type="ARBA" id="ARBA00061644"/>
    </source>
</evidence>
<feature type="domain" description="ABC transporter" evidence="11">
    <location>
        <begin position="338"/>
        <end position="560"/>
    </location>
</feature>
<accession>A0A1C6T2Z2</accession>
<feature type="transmembrane region" description="Helical" evidence="10">
    <location>
        <begin position="138"/>
        <end position="156"/>
    </location>
</feature>
<dbReference type="PANTHER" id="PTHR24221:SF590">
    <property type="entry name" value="COMPONENT LINKED WITH THE ASSEMBLY OF CYTOCHROME' TRANSPORT TRANSMEMBRANE ATP-BINDING PROTEIN ABC TRANSPORTER CYDD-RELATED"/>
    <property type="match status" value="1"/>
</dbReference>
<keyword evidence="4 10" id="KW-0812">Transmembrane</keyword>
<evidence type="ECO:0000256" key="1">
    <source>
        <dbReference type="ARBA" id="ARBA00004651"/>
    </source>
</evidence>
<dbReference type="PROSITE" id="PS50893">
    <property type="entry name" value="ABC_TRANSPORTER_2"/>
    <property type="match status" value="1"/>
</dbReference>
<dbReference type="InterPro" id="IPR003593">
    <property type="entry name" value="AAA+_ATPase"/>
</dbReference>
<proteinExistence type="inferred from homology"/>
<dbReference type="CDD" id="cd18584">
    <property type="entry name" value="ABC_6TM_AarD_CydD"/>
    <property type="match status" value="1"/>
</dbReference>
<gene>
    <name evidence="13" type="ORF">GA0074692_4288</name>
</gene>
<dbReference type="SUPFAM" id="SSF90123">
    <property type="entry name" value="ABC transporter transmembrane region"/>
    <property type="match status" value="1"/>
</dbReference>
<dbReference type="PROSITE" id="PS00211">
    <property type="entry name" value="ABC_TRANSPORTER_1"/>
    <property type="match status" value="1"/>
</dbReference>
<dbReference type="InterPro" id="IPR003439">
    <property type="entry name" value="ABC_transporter-like_ATP-bd"/>
</dbReference>
<dbReference type="GO" id="GO:0140359">
    <property type="term" value="F:ABC-type transporter activity"/>
    <property type="evidence" value="ECO:0007669"/>
    <property type="project" value="InterPro"/>
</dbReference>
<comment type="subcellular location">
    <subcellularLocation>
        <location evidence="1">Cell membrane</location>
        <topology evidence="1">Multi-pass membrane protein</topology>
    </subcellularLocation>
</comment>
<evidence type="ECO:0000256" key="7">
    <source>
        <dbReference type="ARBA" id="ARBA00022989"/>
    </source>
</evidence>
<dbReference type="Gene3D" id="3.40.50.300">
    <property type="entry name" value="P-loop containing nucleotide triphosphate hydrolases"/>
    <property type="match status" value="1"/>
</dbReference>
<evidence type="ECO:0000256" key="8">
    <source>
        <dbReference type="ARBA" id="ARBA00023136"/>
    </source>
</evidence>
<feature type="transmembrane region" description="Helical" evidence="10">
    <location>
        <begin position="111"/>
        <end position="131"/>
    </location>
</feature>
<keyword evidence="6 13" id="KW-0067">ATP-binding</keyword>
<dbReference type="Proteomes" id="UP000198959">
    <property type="component" value="Unassembled WGS sequence"/>
</dbReference>
<sequence>MLGGLGVLTALLVVAQATALAVLLATAFDGRLHRGALAGLVAAVAARAAVVWAQGTVAARAAATVKATLRADLLGAVGRHGPGWVAGQRAGQLATLAGRGLDALDAYFTGYLPQLVLSVTVPVAVLARLVLADWSSALIILVTLPLIPIFGALLGWQAQVATERQWRRLARLGGHFLDMVAGLATLRAFGRSRAQVDVVRRMADRHRVATMRTLRIAFLSGLVLELVATLSVALVAVPVGIRLLGGGLTLTTALLVLLLTPEAYLPLRAAGARFHASMEGLSALNDAFAVLEGADGRPAAAPKAEVPAPPGAEVPAGVPCSTKSGNRGPLLPPQPGEIRFEAVTVAYERTTALRDVTLTIRPGERIAVVGPSGAGKSTLLGLLLGFVTPTSGRVTVAGVDLATVDLDDWRRRLAWVPQRAHLFATTLADNIRLGAPETRPEALAAAVRAAALDEVVAALPDGLETRLGERGHGLSSGQRQRVALARAFLRDAPVVLLDEPTARLDTASEAVVLDATRRLVAGRTALLVAHRPALLADADRILRVVDGRVTELTRTGEVVG</sequence>
<dbReference type="InterPro" id="IPR014216">
    <property type="entry name" value="ABC_transptr_CydD"/>
</dbReference>
<organism evidence="13 14">
    <name type="scientific">Micromonospora pallida</name>
    <dbReference type="NCBI Taxonomy" id="145854"/>
    <lineage>
        <taxon>Bacteria</taxon>
        <taxon>Bacillati</taxon>
        <taxon>Actinomycetota</taxon>
        <taxon>Actinomycetes</taxon>
        <taxon>Micromonosporales</taxon>
        <taxon>Micromonosporaceae</taxon>
        <taxon>Micromonospora</taxon>
    </lineage>
</organism>
<dbReference type="Gene3D" id="1.20.1560.10">
    <property type="entry name" value="ABC transporter type 1, transmembrane domain"/>
    <property type="match status" value="1"/>
</dbReference>
<evidence type="ECO:0000256" key="6">
    <source>
        <dbReference type="ARBA" id="ARBA00022840"/>
    </source>
</evidence>
<evidence type="ECO:0000313" key="14">
    <source>
        <dbReference type="Proteomes" id="UP000198959"/>
    </source>
</evidence>
<dbReference type="SUPFAM" id="SSF52540">
    <property type="entry name" value="P-loop containing nucleoside triphosphate hydrolases"/>
    <property type="match status" value="1"/>
</dbReference>
<dbReference type="GO" id="GO:0042883">
    <property type="term" value="P:cysteine transport"/>
    <property type="evidence" value="ECO:0007669"/>
    <property type="project" value="InterPro"/>
</dbReference>
<evidence type="ECO:0000259" key="11">
    <source>
        <dbReference type="PROSITE" id="PS50893"/>
    </source>
</evidence>
<evidence type="ECO:0000259" key="12">
    <source>
        <dbReference type="PROSITE" id="PS50929"/>
    </source>
</evidence>
<feature type="transmembrane region" description="Helical" evidence="10">
    <location>
        <begin position="214"/>
        <end position="237"/>
    </location>
</feature>
<dbReference type="SMART" id="SM00382">
    <property type="entry name" value="AAA"/>
    <property type="match status" value="1"/>
</dbReference>
<comment type="similarity">
    <text evidence="9">Belongs to the ABC transporter superfamily. Lipid exporter (TC 3.A.1.106) family.</text>
</comment>
<name>A0A1C6T2Z2_9ACTN</name>
<keyword evidence="3" id="KW-1003">Cell membrane</keyword>
<dbReference type="InterPro" id="IPR027417">
    <property type="entry name" value="P-loop_NTPase"/>
</dbReference>
<keyword evidence="8 10" id="KW-0472">Membrane</keyword>
<keyword evidence="2" id="KW-0813">Transport</keyword>
<dbReference type="InterPro" id="IPR039421">
    <property type="entry name" value="Type_1_exporter"/>
</dbReference>
<dbReference type="GO" id="GO:0016887">
    <property type="term" value="F:ATP hydrolysis activity"/>
    <property type="evidence" value="ECO:0007669"/>
    <property type="project" value="InterPro"/>
</dbReference>
<keyword evidence="7 10" id="KW-1133">Transmembrane helix</keyword>
<evidence type="ECO:0000256" key="4">
    <source>
        <dbReference type="ARBA" id="ARBA00022692"/>
    </source>
</evidence>
<dbReference type="PANTHER" id="PTHR24221">
    <property type="entry name" value="ATP-BINDING CASSETTE SUB-FAMILY B"/>
    <property type="match status" value="1"/>
</dbReference>
<dbReference type="PROSITE" id="PS50929">
    <property type="entry name" value="ABC_TM1F"/>
    <property type="match status" value="1"/>
</dbReference>
<dbReference type="InterPro" id="IPR017871">
    <property type="entry name" value="ABC_transporter-like_CS"/>
</dbReference>
<dbReference type="InterPro" id="IPR011527">
    <property type="entry name" value="ABC1_TM_dom"/>
</dbReference>
<dbReference type="Pfam" id="PF00005">
    <property type="entry name" value="ABC_tran"/>
    <property type="match status" value="1"/>
</dbReference>
<dbReference type="Pfam" id="PF00664">
    <property type="entry name" value="ABC_membrane"/>
    <property type="match status" value="1"/>
</dbReference>
<dbReference type="FunFam" id="3.40.50.300:FF:000299">
    <property type="entry name" value="ABC transporter ATP-binding protein/permease"/>
    <property type="match status" value="1"/>
</dbReference>
<dbReference type="GO" id="GO:0005886">
    <property type="term" value="C:plasma membrane"/>
    <property type="evidence" value="ECO:0007669"/>
    <property type="project" value="UniProtKB-SubCell"/>
</dbReference>
<dbReference type="InterPro" id="IPR036640">
    <property type="entry name" value="ABC1_TM_sf"/>
</dbReference>
<dbReference type="NCBIfam" id="TIGR02857">
    <property type="entry name" value="CydD"/>
    <property type="match status" value="1"/>
</dbReference>
<keyword evidence="14" id="KW-1185">Reference proteome</keyword>
<feature type="domain" description="ABC transmembrane type-1" evidence="12">
    <location>
        <begin position="1"/>
        <end position="279"/>
    </location>
</feature>
<dbReference type="GO" id="GO:0005524">
    <property type="term" value="F:ATP binding"/>
    <property type="evidence" value="ECO:0007669"/>
    <property type="project" value="UniProtKB-KW"/>
</dbReference>
<keyword evidence="5" id="KW-0547">Nucleotide-binding</keyword>
<reference evidence="14" key="1">
    <citation type="submission" date="2016-06" db="EMBL/GenBank/DDBJ databases">
        <authorList>
            <person name="Varghese N."/>
            <person name="Submissions Spin"/>
        </authorList>
    </citation>
    <scope>NUCLEOTIDE SEQUENCE [LARGE SCALE GENOMIC DNA]</scope>
    <source>
        <strain evidence="14">DSM 43817</strain>
    </source>
</reference>
<evidence type="ECO:0000256" key="10">
    <source>
        <dbReference type="SAM" id="Phobius"/>
    </source>
</evidence>
<evidence type="ECO:0000256" key="3">
    <source>
        <dbReference type="ARBA" id="ARBA00022475"/>
    </source>
</evidence>
<protein>
    <submittedName>
        <fullName evidence="13">ATP-binding cassette, subfamily C, CydD</fullName>
    </submittedName>
</protein>